<sequence>MPASFQASQGLSIQTMELPADLEPDNPLWRFALAFWQHSLAQETCLALQNEGWSVTRILCAGWLALNGRAYTGIEEATVTEWRDRVTGSLRAIRMSVPKAQIAYKILRTNLASLELEAERIELALAWRSFADPKPEQRNMYVCDELIQSNLAAAAPAPGVIPESRQLINALGDIMSAFASGDTQPC</sequence>
<keyword evidence="2" id="KW-1185">Reference proteome</keyword>
<reference evidence="1" key="1">
    <citation type="submission" date="2023-09" db="EMBL/GenBank/DDBJ databases">
        <title>Marinobacter sediminicola sp. nov. and Marinobacter maritimum sp. nov., isolated from marine sediment.</title>
        <authorList>
            <person name="An J."/>
        </authorList>
    </citation>
    <scope>NUCLEOTIDE SEQUENCE</scope>
    <source>
        <strain evidence="1">F60267</strain>
    </source>
</reference>
<name>A0ABU2HC21_9GAMM</name>
<dbReference type="EMBL" id="JAVMBO010000003">
    <property type="protein sequence ID" value="MDS1308629.1"/>
    <property type="molecule type" value="Genomic_DNA"/>
</dbReference>
<evidence type="ECO:0000313" key="1">
    <source>
        <dbReference type="EMBL" id="MDS1308629.1"/>
    </source>
</evidence>
<dbReference type="Pfam" id="PF09523">
    <property type="entry name" value="DUF2390"/>
    <property type="match status" value="1"/>
</dbReference>
<comment type="caution">
    <text evidence="1">The sequence shown here is derived from an EMBL/GenBank/DDBJ whole genome shotgun (WGS) entry which is preliminary data.</text>
</comment>
<protein>
    <submittedName>
        <fullName evidence="1">DUF2390 domain-containing protein</fullName>
    </submittedName>
</protein>
<organism evidence="1 2">
    <name type="scientific">Marinobacter xiaoshiensis</name>
    <dbReference type="NCBI Taxonomy" id="3073652"/>
    <lineage>
        <taxon>Bacteria</taxon>
        <taxon>Pseudomonadati</taxon>
        <taxon>Pseudomonadota</taxon>
        <taxon>Gammaproteobacteria</taxon>
        <taxon>Pseudomonadales</taxon>
        <taxon>Marinobacteraceae</taxon>
        <taxon>Marinobacter</taxon>
    </lineage>
</organism>
<proteinExistence type="predicted"/>
<dbReference type="InterPro" id="IPR012659">
    <property type="entry name" value="CHP02444"/>
</dbReference>
<dbReference type="Proteomes" id="UP001267407">
    <property type="component" value="Unassembled WGS sequence"/>
</dbReference>
<evidence type="ECO:0000313" key="2">
    <source>
        <dbReference type="Proteomes" id="UP001267407"/>
    </source>
</evidence>
<dbReference type="RefSeq" id="WP_227715320.1">
    <property type="nucleotide sequence ID" value="NZ_JAVMBO010000003.1"/>
</dbReference>
<gene>
    <name evidence="1" type="ORF">RKA07_00775</name>
</gene>
<accession>A0ABU2HC21</accession>